<reference evidence="1" key="1">
    <citation type="submission" date="2022-10" db="EMBL/GenBank/DDBJ databases">
        <title>The WGS of Solirubrobacter phytolaccae KCTC 29190.</title>
        <authorList>
            <person name="Jiang Z."/>
        </authorList>
    </citation>
    <scope>NUCLEOTIDE SEQUENCE</scope>
    <source>
        <strain evidence="1">KCTC 29190</strain>
    </source>
</reference>
<keyword evidence="2" id="KW-1185">Reference proteome</keyword>
<dbReference type="AlphaFoldDB" id="A0A9X3NNW4"/>
<dbReference type="Proteomes" id="UP001147653">
    <property type="component" value="Unassembled WGS sequence"/>
</dbReference>
<proteinExistence type="predicted"/>
<dbReference type="RefSeq" id="WP_270029363.1">
    <property type="nucleotide sequence ID" value="NZ_JAPDDP010000090.1"/>
</dbReference>
<evidence type="ECO:0000313" key="1">
    <source>
        <dbReference type="EMBL" id="MDA0184902.1"/>
    </source>
</evidence>
<sequence>MLRLTLAVLAVGFAFVAYALLARFVLHGPVDQRSLEVSVHRVAAFGMLPEAAACERAEGVWHCMAYDDSGGGASYEVKLRPGSSCWDGRRLQNASYEVDPPRELSGCVRRWQWSIL</sequence>
<gene>
    <name evidence="1" type="ORF">OJ997_31655</name>
</gene>
<evidence type="ECO:0000313" key="2">
    <source>
        <dbReference type="Proteomes" id="UP001147653"/>
    </source>
</evidence>
<organism evidence="1 2">
    <name type="scientific">Solirubrobacter phytolaccae</name>
    <dbReference type="NCBI Taxonomy" id="1404360"/>
    <lineage>
        <taxon>Bacteria</taxon>
        <taxon>Bacillati</taxon>
        <taxon>Actinomycetota</taxon>
        <taxon>Thermoleophilia</taxon>
        <taxon>Solirubrobacterales</taxon>
        <taxon>Solirubrobacteraceae</taxon>
        <taxon>Solirubrobacter</taxon>
    </lineage>
</organism>
<comment type="caution">
    <text evidence="1">The sequence shown here is derived from an EMBL/GenBank/DDBJ whole genome shotgun (WGS) entry which is preliminary data.</text>
</comment>
<dbReference type="EMBL" id="JAPDDP010000090">
    <property type="protein sequence ID" value="MDA0184902.1"/>
    <property type="molecule type" value="Genomic_DNA"/>
</dbReference>
<accession>A0A9X3NNW4</accession>
<protein>
    <submittedName>
        <fullName evidence="1">Uncharacterized protein</fullName>
    </submittedName>
</protein>
<name>A0A9X3NNW4_9ACTN</name>